<reference evidence="2 3" key="1">
    <citation type="journal article" date="2021" name="Front. Microbiol.">
        <title>Aerobic Denitrification and Heterotrophic Sulfur Oxidation in the Genus Halomonas Revealed by Six Novel Species Characterizations and Genome-Based Analysis.</title>
        <authorList>
            <person name="Wang L."/>
            <person name="Shao Z."/>
        </authorList>
    </citation>
    <scope>NUCLEOTIDE SEQUENCE [LARGE SCALE GENOMIC DNA]</scope>
    <source>
        <strain evidence="2 3">MCCC 1A13718</strain>
    </source>
</reference>
<dbReference type="PANTHER" id="PTHR36180:SF2">
    <property type="entry name" value="BRO FAMILY PROTEIN"/>
    <property type="match status" value="1"/>
</dbReference>
<dbReference type="EMBL" id="CP053383">
    <property type="protein sequence ID" value="QTP60909.1"/>
    <property type="molecule type" value="Genomic_DNA"/>
</dbReference>
<keyword evidence="3" id="KW-1185">Reference proteome</keyword>
<sequence length="262" mass="28506">MSNLIPFEFDQHQIRVIQDDAGGTLFVARDVAAALGYANPMKAIRDHCKGVTESFTPTAGGEQAVKAIREPDVYRLIVKSQLPSAERFEAWVFEEVLPAIRRAGSYQLPQAPAQPDDNLVSISRASALAGALDAAAKAFGFDDNMRLLSVNQAVQKRTGVNLLGELGATHLLSPVNERYLTPTELGLPHDMSAIAVNRALRDLGYQRQQQDGRGRNHWILTDAGRKAGGRMMDTGKRHGDGSPVQQLKWPESVGEALREAAA</sequence>
<accession>A0ABX7WL25</accession>
<proteinExistence type="predicted"/>
<dbReference type="SMART" id="SM01040">
    <property type="entry name" value="Bro-N"/>
    <property type="match status" value="1"/>
</dbReference>
<dbReference type="Proteomes" id="UP000671845">
    <property type="component" value="Chromosome"/>
</dbReference>
<evidence type="ECO:0000259" key="1">
    <source>
        <dbReference type="PROSITE" id="PS51750"/>
    </source>
</evidence>
<dbReference type="PROSITE" id="PS51750">
    <property type="entry name" value="BRO_N"/>
    <property type="match status" value="1"/>
</dbReference>
<gene>
    <name evidence="2" type="ORF">HNO53_20650</name>
</gene>
<dbReference type="PANTHER" id="PTHR36180">
    <property type="entry name" value="DNA-BINDING PROTEIN-RELATED-RELATED"/>
    <property type="match status" value="1"/>
</dbReference>
<dbReference type="Pfam" id="PF02498">
    <property type="entry name" value="Bro-N"/>
    <property type="match status" value="1"/>
</dbReference>
<name>A0ABX7WL25_9GAMM</name>
<organism evidence="2 3">
    <name type="scientific">Halomonas sulfidivorans</name>
    <dbReference type="NCBI Taxonomy" id="2733488"/>
    <lineage>
        <taxon>Bacteria</taxon>
        <taxon>Pseudomonadati</taxon>
        <taxon>Pseudomonadota</taxon>
        <taxon>Gammaproteobacteria</taxon>
        <taxon>Oceanospirillales</taxon>
        <taxon>Halomonadaceae</taxon>
        <taxon>Halomonas</taxon>
    </lineage>
</organism>
<evidence type="ECO:0000313" key="3">
    <source>
        <dbReference type="Proteomes" id="UP000671845"/>
    </source>
</evidence>
<dbReference type="InterPro" id="IPR003497">
    <property type="entry name" value="BRO_N_domain"/>
</dbReference>
<dbReference type="RefSeq" id="WP_209474828.1">
    <property type="nucleotide sequence ID" value="NZ_CP053383.1"/>
</dbReference>
<protein>
    <recommendedName>
        <fullName evidence="1">Bro-N domain-containing protein</fullName>
    </recommendedName>
</protein>
<evidence type="ECO:0000313" key="2">
    <source>
        <dbReference type="EMBL" id="QTP60909.1"/>
    </source>
</evidence>
<feature type="domain" description="Bro-N" evidence="1">
    <location>
        <begin position="1"/>
        <end position="104"/>
    </location>
</feature>